<reference evidence="1" key="1">
    <citation type="journal article" date="2021" name="PeerJ">
        <title>Extensive microbial diversity within the chicken gut microbiome revealed by metagenomics and culture.</title>
        <authorList>
            <person name="Gilroy R."/>
            <person name="Ravi A."/>
            <person name="Getino M."/>
            <person name="Pursley I."/>
            <person name="Horton D.L."/>
            <person name="Alikhan N.F."/>
            <person name="Baker D."/>
            <person name="Gharbi K."/>
            <person name="Hall N."/>
            <person name="Watson M."/>
            <person name="Adriaenssens E.M."/>
            <person name="Foster-Nyarko E."/>
            <person name="Jarju S."/>
            <person name="Secka A."/>
            <person name="Antonio M."/>
            <person name="Oren A."/>
            <person name="Chaudhuri R.R."/>
            <person name="La Ragione R."/>
            <person name="Hildebrand F."/>
            <person name="Pallen M.J."/>
        </authorList>
    </citation>
    <scope>NUCLEOTIDE SEQUENCE</scope>
    <source>
        <strain evidence="1">ChiGjej1B1-14440</strain>
    </source>
</reference>
<accession>A0A9D1XP43</accession>
<comment type="caution">
    <text evidence="1">The sequence shown here is derived from an EMBL/GenBank/DDBJ whole genome shotgun (WGS) entry which is preliminary data.</text>
</comment>
<dbReference type="InterPro" id="IPR029044">
    <property type="entry name" value="Nucleotide-diphossugar_trans"/>
</dbReference>
<dbReference type="SUPFAM" id="SSF53448">
    <property type="entry name" value="Nucleotide-diphospho-sugar transferases"/>
    <property type="match status" value="1"/>
</dbReference>
<evidence type="ECO:0000313" key="1">
    <source>
        <dbReference type="EMBL" id="HIX82627.1"/>
    </source>
</evidence>
<dbReference type="EMBL" id="DXET01000262">
    <property type="protein sequence ID" value="HIX82627.1"/>
    <property type="molecule type" value="Genomic_DNA"/>
</dbReference>
<dbReference type="Proteomes" id="UP000886724">
    <property type="component" value="Unassembled WGS sequence"/>
</dbReference>
<dbReference type="InterPro" id="IPR008441">
    <property type="entry name" value="AfumC-like_glycosyl_Trfase"/>
</dbReference>
<dbReference type="Pfam" id="PF05704">
    <property type="entry name" value="Caps_synth"/>
    <property type="match status" value="1"/>
</dbReference>
<protein>
    <submittedName>
        <fullName evidence="1">Capsular polysaccharide synthesis protein</fullName>
    </submittedName>
</protein>
<name>A0A9D1XP43_9FIRM</name>
<dbReference type="AlphaFoldDB" id="A0A9D1XP43"/>
<organism evidence="1 2">
    <name type="scientific">Candidatus Erysipelatoclostridium merdavium</name>
    <dbReference type="NCBI Taxonomy" id="2838566"/>
    <lineage>
        <taxon>Bacteria</taxon>
        <taxon>Bacillati</taxon>
        <taxon>Bacillota</taxon>
        <taxon>Erysipelotrichia</taxon>
        <taxon>Erysipelotrichales</taxon>
        <taxon>Erysipelotrichales incertae sedis</taxon>
    </lineage>
</organism>
<dbReference type="Gene3D" id="3.90.550.20">
    <property type="match status" value="1"/>
</dbReference>
<evidence type="ECO:0000313" key="2">
    <source>
        <dbReference type="Proteomes" id="UP000886724"/>
    </source>
</evidence>
<dbReference type="GO" id="GO:0016757">
    <property type="term" value="F:glycosyltransferase activity"/>
    <property type="evidence" value="ECO:0007669"/>
    <property type="project" value="InterPro"/>
</dbReference>
<reference evidence="1" key="2">
    <citation type="submission" date="2021-04" db="EMBL/GenBank/DDBJ databases">
        <authorList>
            <person name="Gilroy R."/>
        </authorList>
    </citation>
    <scope>NUCLEOTIDE SEQUENCE</scope>
    <source>
        <strain evidence="1">ChiGjej1B1-14440</strain>
    </source>
</reference>
<sequence>MKIIIRKLKTYSHIVWNEMKCFKRHVNNFGIKLAIIQFIDGILIPNKRPFYIKAIEKYVSSFFKDFIKKYNYISLETNDNVLEKFPIWVCWWQGEKTMPDIVSMCYTRLKDKVPEFAELHLITFENYLEFIDLPDHVIKKFKDGLISMTAMSDILRMCLLNKYGGYWVDATVFFTGDIPKEYFKRDFYCQKMYDPEIYKREACKGRWCGFSIAGKNNNILFKFMKDGFFEWWEHYNDIPDYVLIDYMILIAYKNIPDVKKCVDSVENNNEDIFEMYKYLNEPYSQELYDKLTKRNVMHKLTYKMDLKMITDAGKETLYGHLYNEVFGDNYE</sequence>
<proteinExistence type="predicted"/>
<gene>
    <name evidence="1" type="ORF">H9980_11765</name>
</gene>